<dbReference type="GeneID" id="59163540"/>
<sequence>MPFGTPVQVEGADEAREAIRYEIAEDDGCYADVRAWTSRDAFLAGLRLYLEHYPEALSGPNKNDAIKLDAFMQIIEITAAQAHPATGRAVRAYKRWVAQQAGCSEDKVQRAWRFATCRLDVLREIRRARPLHQSARLTVRQGHRMPDGTRCRQRGITPLRAFNVPDWLAPWVAIATQEPQDSRQEPITEAVDNDTTDVVCGSHKPSDELPTGVFASPPRRGQPFEKSHLLPRETCSHDTVSLRSTKGTRSARRLDGGGRPVRRTRLAGEELAAGIAALLGWSTTKHQDGPRLSPRMTAPALADFERAGWTPEHWLATARAVAVTLRYRWPTSSQQITSPGGWVRWLTQHMVPDEPVDVGADPAAPPWLTPCGQAGCDGHGWLTSDPDPVTGRVTSRKCPTCPPRIRVATPVQIEQRDLALTDYEPPATVCVACRRPGPTVVARLASPLGSAVCDPCWQIATNGPGS</sequence>
<evidence type="ECO:0000256" key="1">
    <source>
        <dbReference type="SAM" id="MobiDB-lite"/>
    </source>
</evidence>
<accession>A0A650GFU4</accession>
<reference evidence="2 3" key="1">
    <citation type="submission" date="2019-11" db="EMBL/GenBank/DDBJ databases">
        <title>Complete Genome Sequence of Janibacter melonis M714.</title>
        <authorList>
            <person name="Zhao Q."/>
        </authorList>
    </citation>
    <scope>NUCLEOTIDE SEQUENCE [LARGE SCALE GENOMIC DNA]</scope>
    <source>
        <strain evidence="2 3">M714</strain>
        <plasmid evidence="2 3">unnamed</plasmid>
    </source>
</reference>
<protein>
    <submittedName>
        <fullName evidence="2">Uncharacterized protein</fullName>
    </submittedName>
</protein>
<geneLocation type="plasmid" evidence="2">
    <name>unnamed</name>
</geneLocation>
<keyword evidence="2" id="KW-0614">Plasmid</keyword>
<dbReference type="KEGG" id="jme:EEW87_17570"/>
<dbReference type="RefSeq" id="WP_123093683.1">
    <property type="nucleotide sequence ID" value="NZ_CP046475.1"/>
</dbReference>
<evidence type="ECO:0000313" key="3">
    <source>
        <dbReference type="Proteomes" id="UP000271708"/>
    </source>
</evidence>
<feature type="region of interest" description="Disordered" evidence="1">
    <location>
        <begin position="202"/>
        <end position="261"/>
    </location>
</feature>
<dbReference type="EMBL" id="CP046475">
    <property type="protein sequence ID" value="QGX08814.1"/>
    <property type="molecule type" value="Genomic_DNA"/>
</dbReference>
<name>A0A650GFU4_9MICO</name>
<dbReference type="Proteomes" id="UP000271708">
    <property type="component" value="Plasmid unnamed"/>
</dbReference>
<proteinExistence type="predicted"/>
<organism evidence="2 3">
    <name type="scientific">Janibacter melonis</name>
    <dbReference type="NCBI Taxonomy" id="262209"/>
    <lineage>
        <taxon>Bacteria</taxon>
        <taxon>Bacillati</taxon>
        <taxon>Actinomycetota</taxon>
        <taxon>Actinomycetes</taxon>
        <taxon>Micrococcales</taxon>
        <taxon>Intrasporangiaceae</taxon>
        <taxon>Janibacter</taxon>
    </lineage>
</organism>
<dbReference type="AlphaFoldDB" id="A0A650GFU4"/>
<feature type="compositionally biased region" description="Basic and acidic residues" evidence="1">
    <location>
        <begin position="222"/>
        <end position="236"/>
    </location>
</feature>
<feature type="compositionally biased region" description="Polar residues" evidence="1">
    <location>
        <begin position="237"/>
        <end position="248"/>
    </location>
</feature>
<evidence type="ECO:0000313" key="2">
    <source>
        <dbReference type="EMBL" id="QGX08814.1"/>
    </source>
</evidence>
<gene>
    <name evidence="2" type="ORF">EEW87_17570</name>
</gene>